<name>A0A6C0BA41_9ZZZZ</name>
<dbReference type="AlphaFoldDB" id="A0A6C0BA41"/>
<dbReference type="EMBL" id="MN739103">
    <property type="protein sequence ID" value="QHS88966.1"/>
    <property type="molecule type" value="Genomic_DNA"/>
</dbReference>
<sequence>MLKNQNEQMLELFKNGIGNTTNSHNVTNKNKFNLNFFLNEQCKDAMNIMDFVSTLQVQLSDLERVGELGYVKGISHIVANGLKDLDVCKRPIHCSDLKRETMYVKDENVWEKDESKIKLSKMIKHVAHKNQKQINAWQQENPEYNDSESIKSEKFLKIVGESMTGLTNDDDAEHCTNKIIKNIAKEVTIKED</sequence>
<organism evidence="1">
    <name type="scientific">viral metagenome</name>
    <dbReference type="NCBI Taxonomy" id="1070528"/>
    <lineage>
        <taxon>unclassified sequences</taxon>
        <taxon>metagenomes</taxon>
        <taxon>organismal metagenomes</taxon>
    </lineage>
</organism>
<reference evidence="1" key="1">
    <citation type="journal article" date="2020" name="Nature">
        <title>Giant virus diversity and host interactions through global metagenomics.</title>
        <authorList>
            <person name="Schulz F."/>
            <person name="Roux S."/>
            <person name="Paez-Espino D."/>
            <person name="Jungbluth S."/>
            <person name="Walsh D.A."/>
            <person name="Denef V.J."/>
            <person name="McMahon K.D."/>
            <person name="Konstantinidis K.T."/>
            <person name="Eloe-Fadrosh E.A."/>
            <person name="Kyrpides N.C."/>
            <person name="Woyke T."/>
        </authorList>
    </citation>
    <scope>NUCLEOTIDE SEQUENCE</scope>
    <source>
        <strain evidence="1">GVMAG-M-3300010158-59</strain>
    </source>
</reference>
<protein>
    <submittedName>
        <fullName evidence="1">Uncharacterized protein</fullName>
    </submittedName>
</protein>
<accession>A0A6C0BA41</accession>
<proteinExistence type="predicted"/>
<evidence type="ECO:0000313" key="1">
    <source>
        <dbReference type="EMBL" id="QHS88966.1"/>
    </source>
</evidence>